<comment type="subcellular location">
    <subcellularLocation>
        <location evidence="8">Cell membrane</location>
        <topology evidence="8">Peripheral membrane protein</topology>
    </subcellularLocation>
</comment>
<dbReference type="STRING" id="529709.PYCH_15720"/>
<dbReference type="InterPro" id="IPR035067">
    <property type="entry name" value="V-type_ATPase_csu/dsu"/>
</dbReference>
<evidence type="ECO:0000256" key="2">
    <source>
        <dbReference type="ARBA" id="ARBA00022448"/>
    </source>
</evidence>
<dbReference type="eggNOG" id="arCOG02459">
    <property type="taxonomic scope" value="Archaea"/>
</dbReference>
<dbReference type="InterPro" id="IPR036079">
    <property type="entry name" value="ATPase_csu/dsu_sf"/>
</dbReference>
<name>F8AGV1_PYRYC</name>
<dbReference type="Gene3D" id="1.20.1690.10">
    <property type="entry name" value="V-type ATP synthase subunit C domain"/>
    <property type="match status" value="2"/>
</dbReference>
<keyword evidence="6 8" id="KW-0472">Membrane</keyword>
<keyword evidence="5 8" id="KW-0406">Ion transport</keyword>
<evidence type="ECO:0000256" key="6">
    <source>
        <dbReference type="ARBA" id="ARBA00023136"/>
    </source>
</evidence>
<comment type="function">
    <text evidence="8">Component of the A-type ATP synthase that produces ATP from ADP in the presence of a proton gradient across the membrane.</text>
</comment>
<dbReference type="GO" id="GO:0033179">
    <property type="term" value="C:proton-transporting V-type ATPase, V0 domain"/>
    <property type="evidence" value="ECO:0007669"/>
    <property type="project" value="InterPro"/>
</dbReference>
<evidence type="ECO:0000313" key="9">
    <source>
        <dbReference type="EMBL" id="AEH25238.1"/>
    </source>
</evidence>
<dbReference type="InterPro" id="IPR014272">
    <property type="entry name" value="ATPase_V0-cplx_csu"/>
</dbReference>
<dbReference type="NCBIfam" id="NF002269">
    <property type="entry name" value="PRK01198.1-5"/>
    <property type="match status" value="1"/>
</dbReference>
<dbReference type="EMBL" id="CP002779">
    <property type="protein sequence ID" value="AEH25238.1"/>
    <property type="molecule type" value="Genomic_DNA"/>
</dbReference>
<protein>
    <recommendedName>
        <fullName evidence="8">A-type ATP synthase subunit C</fullName>
    </recommendedName>
</protein>
<organism evidence="9 10">
    <name type="scientific">Pyrococcus yayanosii (strain CH1 / JCM 16557)</name>
    <dbReference type="NCBI Taxonomy" id="529709"/>
    <lineage>
        <taxon>Archaea</taxon>
        <taxon>Methanobacteriati</taxon>
        <taxon>Methanobacteriota</taxon>
        <taxon>Thermococci</taxon>
        <taxon>Thermococcales</taxon>
        <taxon>Thermococcaceae</taxon>
        <taxon>Pyrococcus</taxon>
    </lineage>
</organism>
<dbReference type="AlphaFoldDB" id="F8AGV1"/>
<evidence type="ECO:0000256" key="8">
    <source>
        <dbReference type="HAMAP-Rule" id="MF_00314"/>
    </source>
</evidence>
<dbReference type="GO" id="GO:0005886">
    <property type="term" value="C:plasma membrane"/>
    <property type="evidence" value="ECO:0007669"/>
    <property type="project" value="UniProtKB-SubCell"/>
</dbReference>
<dbReference type="InterPro" id="IPR044911">
    <property type="entry name" value="V-type_ATPase_csu/dsu_dom_3"/>
</dbReference>
<dbReference type="PANTHER" id="PTHR38682">
    <property type="entry name" value="V-TYPE ATP SYNTHASE SUBUNIT C"/>
    <property type="match status" value="1"/>
</dbReference>
<reference evidence="9 10" key="1">
    <citation type="journal article" date="2011" name="J. Bacteriol.">
        <title>Complete genome sequence of the obligate piezophilic hyperthermophilic archaeon Pyrococcus yayanosii CH1.</title>
        <authorList>
            <person name="Jun X."/>
            <person name="Lupeng L."/>
            <person name="Minjuan X."/>
            <person name="Oger P."/>
            <person name="Fengping W."/>
            <person name="Jebbar M."/>
            <person name="Xiang X."/>
        </authorList>
    </citation>
    <scope>NUCLEOTIDE SEQUENCE [LARGE SCALE GENOMIC DNA]</scope>
    <source>
        <strain evidence="10">CH1 / JCM 16557</strain>
    </source>
</reference>
<evidence type="ECO:0000313" key="10">
    <source>
        <dbReference type="Proteomes" id="UP000008386"/>
    </source>
</evidence>
<comment type="similarity">
    <text evidence="1 8">Belongs to the V-ATPase V0D/AC39 subunit family.</text>
</comment>
<dbReference type="OrthoDB" id="4272at2157"/>
<dbReference type="InterPro" id="IPR002843">
    <property type="entry name" value="ATPase_V0-cplx_csu/dsu"/>
</dbReference>
<proteinExistence type="inferred from homology"/>
<evidence type="ECO:0000256" key="1">
    <source>
        <dbReference type="ARBA" id="ARBA00006709"/>
    </source>
</evidence>
<accession>F8AGV1</accession>
<dbReference type="InterPro" id="IPR050873">
    <property type="entry name" value="V-ATPase_V0D/AC39_subunit"/>
</dbReference>
<dbReference type="SUPFAM" id="SSF103486">
    <property type="entry name" value="V-type ATP synthase subunit C"/>
    <property type="match status" value="1"/>
</dbReference>
<sequence length="370" mass="42272">MDASTITTLLNTTIAVVFTWVAYKTGQMIWKYTPYSYPNARIRAMEARLLSDQRISELAESRTLSNFVVNLEDTDYRERLSGLEEKGAEDIERALELNLADLQALFIKIMPKRVKGFFELLFQEWDIRNVANVVKAKMVGEPAIDYVVPAGLLLDKVRAMAEAKTMEEMLVILEGTDYEEPLRRLLLKEIDLQEFETELYRIYYGRLLKYALSRKGEEKLILEEFVRLTIDAKNISTILRAKTASLSAEYIRRNLIPGGYLGEKTLEALANTEDAAMALGELEETRYSEVVKETREAIEKGDIGAVEKALLRFIKRRMRELSQFYPLSVAVALAYLLEREAEVRKLKAIAKLIEDGVPPEKIRELVGEVA</sequence>
<dbReference type="RefSeq" id="WP_013906294.1">
    <property type="nucleotide sequence ID" value="NC_015680.1"/>
</dbReference>
<evidence type="ECO:0000256" key="4">
    <source>
        <dbReference type="ARBA" id="ARBA00022781"/>
    </source>
</evidence>
<dbReference type="GeneID" id="10838141"/>
<keyword evidence="2 8" id="KW-0813">Transport</keyword>
<dbReference type="HOGENOM" id="CLU_059311_0_0_2"/>
<keyword evidence="10" id="KW-1185">Reference proteome</keyword>
<dbReference type="Gene3D" id="1.10.132.50">
    <property type="entry name" value="ATP synthase (C/AC39) subunit, domain 3"/>
    <property type="match status" value="1"/>
</dbReference>
<evidence type="ECO:0000256" key="3">
    <source>
        <dbReference type="ARBA" id="ARBA00022475"/>
    </source>
</evidence>
<dbReference type="NCBIfam" id="TIGR02923">
    <property type="entry name" value="AhaC"/>
    <property type="match status" value="1"/>
</dbReference>
<dbReference type="KEGG" id="pya:PYCH_15720"/>
<evidence type="ECO:0000256" key="7">
    <source>
        <dbReference type="ARBA" id="ARBA00023310"/>
    </source>
</evidence>
<dbReference type="GO" id="GO:0046933">
    <property type="term" value="F:proton-transporting ATP synthase activity, rotational mechanism"/>
    <property type="evidence" value="ECO:0007669"/>
    <property type="project" value="UniProtKB-UniRule"/>
</dbReference>
<evidence type="ECO:0000256" key="5">
    <source>
        <dbReference type="ARBA" id="ARBA00023065"/>
    </source>
</evidence>
<keyword evidence="3 8" id="KW-1003">Cell membrane</keyword>
<keyword evidence="4 8" id="KW-0375">Hydrogen ion transport</keyword>
<keyword evidence="7 8" id="KW-0066">ATP synthesis</keyword>
<dbReference type="PANTHER" id="PTHR38682:SF1">
    <property type="entry name" value="V-TYPE ATP SYNTHASE SUBUNIT C"/>
    <property type="match status" value="1"/>
</dbReference>
<dbReference type="GO" id="GO:0005524">
    <property type="term" value="F:ATP binding"/>
    <property type="evidence" value="ECO:0007669"/>
    <property type="project" value="UniProtKB-UniRule"/>
</dbReference>
<dbReference type="GO" id="GO:0046961">
    <property type="term" value="F:proton-transporting ATPase activity, rotational mechanism"/>
    <property type="evidence" value="ECO:0007669"/>
    <property type="project" value="InterPro"/>
</dbReference>
<dbReference type="Pfam" id="PF01992">
    <property type="entry name" value="vATP-synt_AC39"/>
    <property type="match status" value="1"/>
</dbReference>
<dbReference type="GO" id="GO:0042777">
    <property type="term" value="P:proton motive force-driven plasma membrane ATP synthesis"/>
    <property type="evidence" value="ECO:0007669"/>
    <property type="project" value="UniProtKB-UniRule"/>
</dbReference>
<gene>
    <name evidence="8" type="primary">atpC</name>
    <name evidence="9" type="ordered locus">PYCH_15720</name>
</gene>
<comment type="subunit">
    <text evidence="8">Has multiple subunits with at least A(3), B(3), C, D, E, F, H, I and proteolipid K(x).</text>
</comment>
<dbReference type="HAMAP" id="MF_00314">
    <property type="entry name" value="ATP_synth_C_arch"/>
    <property type="match status" value="1"/>
</dbReference>
<dbReference type="Proteomes" id="UP000008386">
    <property type="component" value="Chromosome"/>
</dbReference>